<dbReference type="Proteomes" id="UP001516662">
    <property type="component" value="Unassembled WGS sequence"/>
</dbReference>
<keyword evidence="5" id="KW-1185">Reference proteome</keyword>
<comment type="subcellular location">
    <subcellularLocation>
        <location evidence="1">Cell surface</location>
    </subcellularLocation>
</comment>
<organism evidence="4 5">
    <name type="scientific">Litchfieldia luteola</name>
    <dbReference type="NCBI Taxonomy" id="682179"/>
    <lineage>
        <taxon>Bacteria</taxon>
        <taxon>Bacillati</taxon>
        <taxon>Bacillota</taxon>
        <taxon>Bacilli</taxon>
        <taxon>Bacillales</taxon>
        <taxon>Bacillaceae</taxon>
        <taxon>Litchfieldia</taxon>
    </lineage>
</organism>
<name>A0ABR9QI48_9BACI</name>
<dbReference type="RefSeq" id="WP_193535627.1">
    <property type="nucleotide sequence ID" value="NZ_JADCLJ010000019.1"/>
</dbReference>
<keyword evidence="2" id="KW-0178">Competence</keyword>
<dbReference type="InterPro" id="IPR012902">
    <property type="entry name" value="N_methyl_site"/>
</dbReference>
<dbReference type="NCBIfam" id="TIGR02532">
    <property type="entry name" value="IV_pilin_GFxxxE"/>
    <property type="match status" value="1"/>
</dbReference>
<comment type="caution">
    <text evidence="4">The sequence shown here is derived from an EMBL/GenBank/DDBJ whole genome shotgun (WGS) entry which is preliminary data.</text>
</comment>
<evidence type="ECO:0000256" key="3">
    <source>
        <dbReference type="SAM" id="Phobius"/>
    </source>
</evidence>
<accession>A0ABR9QI48</accession>
<evidence type="ECO:0000313" key="4">
    <source>
        <dbReference type="EMBL" id="MBE4908160.1"/>
    </source>
</evidence>
<proteinExistence type="predicted"/>
<reference evidence="4 5" key="1">
    <citation type="submission" date="2020-10" db="EMBL/GenBank/DDBJ databases">
        <title>Bacillus sp. HD4P25, an endophyte from a halophyte.</title>
        <authorList>
            <person name="Sun J.-Q."/>
        </authorList>
    </citation>
    <scope>NUCLEOTIDE SEQUENCE [LARGE SCALE GENOMIC DNA]</scope>
    <source>
        <strain evidence="4 5">YIM 93174</strain>
    </source>
</reference>
<evidence type="ECO:0000256" key="1">
    <source>
        <dbReference type="ARBA" id="ARBA00004241"/>
    </source>
</evidence>
<dbReference type="EMBL" id="JADCLJ010000019">
    <property type="protein sequence ID" value="MBE4908160.1"/>
    <property type="molecule type" value="Genomic_DNA"/>
</dbReference>
<evidence type="ECO:0000256" key="2">
    <source>
        <dbReference type="ARBA" id="ARBA00023287"/>
    </source>
</evidence>
<feature type="transmembrane region" description="Helical" evidence="3">
    <location>
        <begin position="21"/>
        <end position="39"/>
    </location>
</feature>
<keyword evidence="3" id="KW-0472">Membrane</keyword>
<dbReference type="Pfam" id="PF07963">
    <property type="entry name" value="N_methyl"/>
    <property type="match status" value="1"/>
</dbReference>
<evidence type="ECO:0000313" key="5">
    <source>
        <dbReference type="Proteomes" id="UP001516662"/>
    </source>
</evidence>
<keyword evidence="3" id="KW-1133">Transmembrane helix</keyword>
<keyword evidence="3" id="KW-0812">Transmembrane</keyword>
<sequence length="212" mass="23758">MNLYDKGRVKGSEQGFTVIELLVALSISTMIVGIIYGVFITGIKAYEKIGIEGQLRDEADYILSMVLNEIYELSPDTIESCGENCISFANKEIYKIDPTGDVSKELDRNPDPNSTTITIKIENDNLYINNQIINSQQISIKTNTESSLDTSLDKKLSFSCTRTLVEQNNNGDYFDICKSALIHLSLTLEHKQYTSENRLSVEPITLTSEFGF</sequence>
<gene>
    <name evidence="4" type="ORF">IMZ08_08845</name>
</gene>
<protein>
    <submittedName>
        <fullName evidence="4">Prepilin-type N-terminal cleavage/methylation domain-containing protein</fullName>
    </submittedName>
</protein>